<organism evidence="1 2">
    <name type="scientific">Acidithiobacillus sulfurivorans</name>
    <dbReference type="NCBI Taxonomy" id="1958756"/>
    <lineage>
        <taxon>Bacteria</taxon>
        <taxon>Pseudomonadati</taxon>
        <taxon>Pseudomonadota</taxon>
        <taxon>Acidithiobacillia</taxon>
        <taxon>Acidithiobacillales</taxon>
        <taxon>Acidithiobacillaceae</taxon>
        <taxon>Acidithiobacillus</taxon>
    </lineage>
</organism>
<keyword evidence="2" id="KW-1185">Reference proteome</keyword>
<gene>
    <name evidence="1" type="ORF">HAP95_08085</name>
</gene>
<evidence type="ECO:0000313" key="2">
    <source>
        <dbReference type="Proteomes" id="UP000755654"/>
    </source>
</evidence>
<protein>
    <submittedName>
        <fullName evidence="1">Helix-turn-helix domain-containing protein</fullName>
    </submittedName>
</protein>
<accession>A0ABS6A0C6</accession>
<name>A0ABS6A0C6_9PROT</name>
<proteinExistence type="predicted"/>
<sequence>MNHHTPQLLTAEEAASQLRKTPSAFREAMCRSRAKWAIWLSGRRIKLGRRYYIRREDVEAVLRFGDAVADLPSVEHAPQLRRIGG</sequence>
<evidence type="ECO:0000313" key="1">
    <source>
        <dbReference type="EMBL" id="MBU2760110.1"/>
    </source>
</evidence>
<comment type="caution">
    <text evidence="1">The sequence shown here is derived from an EMBL/GenBank/DDBJ whole genome shotgun (WGS) entry which is preliminary data.</text>
</comment>
<reference evidence="1 2" key="1">
    <citation type="journal article" date="2021" name="ISME J.">
        <title>Genomic evolution of the class Acidithiobacillia: deep-branching Proteobacteria living in extreme acidic conditions.</title>
        <authorList>
            <person name="Moya-Beltran A."/>
            <person name="Beard S."/>
            <person name="Rojas-Villalobos C."/>
            <person name="Issotta F."/>
            <person name="Gallardo Y."/>
            <person name="Ulloa R."/>
            <person name="Giaveno A."/>
            <person name="Degli Esposti M."/>
            <person name="Johnson D.B."/>
            <person name="Quatrini R."/>
        </authorList>
    </citation>
    <scope>NUCLEOTIDE SEQUENCE [LARGE SCALE GENOMIC DNA]</scope>
    <source>
        <strain evidence="1 2">RW2</strain>
    </source>
</reference>
<dbReference type="EMBL" id="JAAOMP010000088">
    <property type="protein sequence ID" value="MBU2760110.1"/>
    <property type="molecule type" value="Genomic_DNA"/>
</dbReference>
<dbReference type="RefSeq" id="WP_215883754.1">
    <property type="nucleotide sequence ID" value="NZ_JAAOMP010000088.1"/>
</dbReference>
<dbReference type="Proteomes" id="UP000755654">
    <property type="component" value="Unassembled WGS sequence"/>
</dbReference>